<evidence type="ECO:0000256" key="2">
    <source>
        <dbReference type="ARBA" id="ARBA00022485"/>
    </source>
</evidence>
<comment type="function">
    <text evidence="13">DNA repair enzyme that has both DNA N-glycosylase activity and AP-lyase activity. The DNA N-glycosylase activity releases various damaged pyrimidines from DNA by cleaving the N-glycosidic bond, leaving an AP (apurinic/apyrimidinic) site. The AP-lyase activity cleaves the phosphodiester bond 3' to the AP site by a beta-elimination, leaving a 3'-terminal unsaturated sugar and a product with a terminal 5'-phosphate.</text>
</comment>
<evidence type="ECO:0000256" key="10">
    <source>
        <dbReference type="ARBA" id="ARBA00023239"/>
    </source>
</evidence>
<dbReference type="NCBIfam" id="TIGR01083">
    <property type="entry name" value="nth"/>
    <property type="match status" value="1"/>
</dbReference>
<evidence type="ECO:0000313" key="16">
    <source>
        <dbReference type="Proteomes" id="UP000006622"/>
    </source>
</evidence>
<dbReference type="GO" id="GO:0141016">
    <property type="term" value="F:G/T mismatch-specific thymine-DNA glycosylase activity"/>
    <property type="evidence" value="ECO:0007669"/>
    <property type="project" value="UniProtKB-EC"/>
</dbReference>
<sequence>MKDNRENPAIKDAQERFTFIWNILKENYPDPEPALNYKNPLELLVATVLSAQATDAQVNRVTEKLFSKYQTLEDFAQADLNELEMDVYSTGFYRNKARNIKESARIIIEDFNSRIPEDMDGLLKLPGIGRKTANIILSRAFGKNCGIAVDTHVARLAGRLGFTDSKNPEKIEKELMALADKVDWEDLSMTLILHGRRVCHARGPECEVCVVNHLCPSSRIA</sequence>
<dbReference type="PANTHER" id="PTHR10359:SF18">
    <property type="entry name" value="ENDONUCLEASE III"/>
    <property type="match status" value="1"/>
</dbReference>
<dbReference type="GO" id="GO:0140078">
    <property type="term" value="F:class I DNA-(apurinic or apyrimidinic site) endonuclease activity"/>
    <property type="evidence" value="ECO:0007669"/>
    <property type="project" value="UniProtKB-EC"/>
</dbReference>
<evidence type="ECO:0000256" key="11">
    <source>
        <dbReference type="ARBA" id="ARBA00023295"/>
    </source>
</evidence>
<keyword evidence="3 13" id="KW-0479">Metal-binding</keyword>
<dbReference type="PROSITE" id="PS01155">
    <property type="entry name" value="ENDONUCLEASE_III_2"/>
    <property type="match status" value="1"/>
</dbReference>
<evidence type="ECO:0000256" key="4">
    <source>
        <dbReference type="ARBA" id="ARBA00022763"/>
    </source>
</evidence>
<dbReference type="InterPro" id="IPR000445">
    <property type="entry name" value="HhH_motif"/>
</dbReference>
<evidence type="ECO:0000256" key="1">
    <source>
        <dbReference type="ARBA" id="ARBA00008343"/>
    </source>
</evidence>
<evidence type="ECO:0000313" key="15">
    <source>
        <dbReference type="EMBL" id="AEH61850.1"/>
    </source>
</evidence>
<keyword evidence="2 13" id="KW-0004">4Fe-4S</keyword>
<organism evidence="15 16">
    <name type="scientific">Methanosalsum zhilinae (strain DSM 4017 / NBRC 107636 / OCM 62 / WeN5)</name>
    <name type="common">Methanohalophilus zhilinae</name>
    <dbReference type="NCBI Taxonomy" id="679901"/>
    <lineage>
        <taxon>Archaea</taxon>
        <taxon>Methanobacteriati</taxon>
        <taxon>Methanobacteriota</taxon>
        <taxon>Stenosarchaea group</taxon>
        <taxon>Methanomicrobia</taxon>
        <taxon>Methanosarcinales</taxon>
        <taxon>Methanosarcinaceae</taxon>
        <taxon>Methanosalsum</taxon>
    </lineage>
</organism>
<keyword evidence="10 13" id="KW-0456">Lyase</keyword>
<keyword evidence="4 13" id="KW-0227">DNA damage</keyword>
<dbReference type="KEGG" id="mzh:Mzhil_2017"/>
<evidence type="ECO:0000256" key="12">
    <source>
        <dbReference type="ARBA" id="ARBA00052915"/>
    </source>
</evidence>
<evidence type="ECO:0000256" key="7">
    <source>
        <dbReference type="ARBA" id="ARBA00023014"/>
    </source>
</evidence>
<keyword evidence="15" id="KW-0540">Nuclease</keyword>
<name>F7XL38_METZD</name>
<dbReference type="InterPro" id="IPR003265">
    <property type="entry name" value="HhH-GPD_domain"/>
</dbReference>
<dbReference type="CDD" id="cd00056">
    <property type="entry name" value="ENDO3c"/>
    <property type="match status" value="1"/>
</dbReference>
<comment type="catalytic activity">
    <reaction evidence="13">
        <text>2'-deoxyribonucleotide-(2'-deoxyribose 5'-phosphate)-2'-deoxyribonucleotide-DNA = a 3'-end 2'-deoxyribonucleotide-(2,3-dehydro-2,3-deoxyribose 5'-phosphate)-DNA + a 5'-end 5'-phospho-2'-deoxyribonucleoside-DNA + H(+)</text>
        <dbReference type="Rhea" id="RHEA:66592"/>
        <dbReference type="Rhea" id="RHEA-COMP:13180"/>
        <dbReference type="Rhea" id="RHEA-COMP:16897"/>
        <dbReference type="Rhea" id="RHEA-COMP:17067"/>
        <dbReference type="ChEBI" id="CHEBI:15378"/>
        <dbReference type="ChEBI" id="CHEBI:136412"/>
        <dbReference type="ChEBI" id="CHEBI:157695"/>
        <dbReference type="ChEBI" id="CHEBI:167181"/>
        <dbReference type="EC" id="4.2.99.18"/>
    </reaction>
</comment>
<keyword evidence="11 13" id="KW-0326">Glycosidase</keyword>
<dbReference type="HOGENOM" id="CLU_012862_3_3_2"/>
<dbReference type="EC" id="4.2.99.18" evidence="13"/>
<dbReference type="SUPFAM" id="SSF48150">
    <property type="entry name" value="DNA-glycosylase"/>
    <property type="match status" value="1"/>
</dbReference>
<evidence type="ECO:0000256" key="8">
    <source>
        <dbReference type="ARBA" id="ARBA00023125"/>
    </source>
</evidence>
<evidence type="ECO:0000256" key="6">
    <source>
        <dbReference type="ARBA" id="ARBA00023004"/>
    </source>
</evidence>
<dbReference type="OrthoDB" id="84708at2157"/>
<reference evidence="15" key="1">
    <citation type="submission" date="2010-07" db="EMBL/GenBank/DDBJ databases">
        <title>The complete genome of Methanosalsum zhilinae DSM 4017.</title>
        <authorList>
            <consortium name="US DOE Joint Genome Institute (JGI-PGF)"/>
            <person name="Lucas S."/>
            <person name="Copeland A."/>
            <person name="Lapidus A."/>
            <person name="Glavina del Rio T."/>
            <person name="Dalin E."/>
            <person name="Tice H."/>
            <person name="Bruce D."/>
            <person name="Goodwin L."/>
            <person name="Pitluck S."/>
            <person name="Kyrpides N."/>
            <person name="Mavromatis K."/>
            <person name="Ovchinnikova G."/>
            <person name="Daligault H."/>
            <person name="Detter J.C."/>
            <person name="Han C."/>
            <person name="Tapia R."/>
            <person name="Larimer F."/>
            <person name="Land M."/>
            <person name="Hauser L."/>
            <person name="Markowitz V."/>
            <person name="Cheng J.-F."/>
            <person name="Hugenholtz P."/>
            <person name="Woyke T."/>
            <person name="Wu D."/>
            <person name="Spring S."/>
            <person name="Schueler E."/>
            <person name="Brambilla E."/>
            <person name="Klenk H.-P."/>
            <person name="Eisen J.A."/>
        </authorList>
    </citation>
    <scope>NUCLEOTIDE SEQUENCE</scope>
    <source>
        <strain evidence="15">DSM 4017</strain>
    </source>
</reference>
<protein>
    <recommendedName>
        <fullName evidence="13">Endonuclease III</fullName>
        <ecNumber evidence="13">4.2.99.18</ecNumber>
    </recommendedName>
    <alternativeName>
        <fullName evidence="13">DNA-(apurinic or apyrimidinic site) lyase</fullName>
    </alternativeName>
</protein>
<dbReference type="FunFam" id="1.10.340.30:FF:000001">
    <property type="entry name" value="Endonuclease III"/>
    <property type="match status" value="1"/>
</dbReference>
<dbReference type="HAMAP" id="MF_00942">
    <property type="entry name" value="Nth"/>
    <property type="match status" value="1"/>
</dbReference>
<feature type="binding site" evidence="13">
    <location>
        <position position="215"/>
    </location>
    <ligand>
        <name>[4Fe-4S] cluster</name>
        <dbReference type="ChEBI" id="CHEBI:49883"/>
    </ligand>
</feature>
<keyword evidence="16" id="KW-1185">Reference proteome</keyword>
<dbReference type="Proteomes" id="UP000006622">
    <property type="component" value="Chromosome"/>
</dbReference>
<dbReference type="Pfam" id="PF00730">
    <property type="entry name" value="HhH-GPD"/>
    <property type="match status" value="1"/>
</dbReference>
<comment type="similarity">
    <text evidence="1 13">Belongs to the Nth/MutY family.</text>
</comment>
<dbReference type="RefSeq" id="WP_013899285.1">
    <property type="nucleotide sequence ID" value="NC_015676.1"/>
</dbReference>
<keyword evidence="7 13" id="KW-0411">Iron-sulfur</keyword>
<dbReference type="GeneID" id="10823664"/>
<dbReference type="InterPro" id="IPR005759">
    <property type="entry name" value="Nth"/>
</dbReference>
<feature type="binding site" evidence="13">
    <location>
        <position position="206"/>
    </location>
    <ligand>
        <name>[4Fe-4S] cluster</name>
        <dbReference type="ChEBI" id="CHEBI:49883"/>
    </ligand>
</feature>
<dbReference type="EMBL" id="CP002101">
    <property type="protein sequence ID" value="AEH61850.1"/>
    <property type="molecule type" value="Genomic_DNA"/>
</dbReference>
<dbReference type="AlphaFoldDB" id="F7XL38"/>
<keyword evidence="5 13" id="KW-0378">Hydrolase</keyword>
<dbReference type="InterPro" id="IPR003651">
    <property type="entry name" value="Endonuclease3_FeS-loop_motif"/>
</dbReference>
<dbReference type="GO" id="GO:0051539">
    <property type="term" value="F:4 iron, 4 sulfur cluster binding"/>
    <property type="evidence" value="ECO:0007669"/>
    <property type="project" value="UniProtKB-UniRule"/>
</dbReference>
<comment type="cofactor">
    <cofactor evidence="13">
        <name>[4Fe-4S] cluster</name>
        <dbReference type="ChEBI" id="CHEBI:49883"/>
    </cofactor>
    <text evidence="13">Binds 1 [4Fe-4S] cluster.</text>
</comment>
<feature type="binding site" evidence="13">
    <location>
        <position position="199"/>
    </location>
    <ligand>
        <name>[4Fe-4S] cluster</name>
        <dbReference type="ChEBI" id="CHEBI:49883"/>
    </ligand>
</feature>
<accession>F7XL38</accession>
<feature type="domain" description="HhH-GPD" evidence="14">
    <location>
        <begin position="49"/>
        <end position="197"/>
    </location>
</feature>
<keyword evidence="8 13" id="KW-0238">DNA-binding</keyword>
<evidence type="ECO:0000259" key="14">
    <source>
        <dbReference type="SMART" id="SM00478"/>
    </source>
</evidence>
<dbReference type="GO" id="GO:0006285">
    <property type="term" value="P:base-excision repair, AP site formation"/>
    <property type="evidence" value="ECO:0007669"/>
    <property type="project" value="TreeGrafter"/>
</dbReference>
<comment type="catalytic activity">
    <reaction evidence="12">
        <text>Hydrolyzes mismatched double-stranded DNA and polynucleotides, releasing free thymine.</text>
        <dbReference type="EC" id="3.2.2.29"/>
    </reaction>
</comment>
<keyword evidence="6 13" id="KW-0408">Iron</keyword>
<dbReference type="PIRSF" id="PIRSF001435">
    <property type="entry name" value="Nth"/>
    <property type="match status" value="1"/>
</dbReference>
<dbReference type="InterPro" id="IPR023170">
    <property type="entry name" value="HhH_base_excis_C"/>
</dbReference>
<dbReference type="Pfam" id="PF00633">
    <property type="entry name" value="HHH"/>
    <property type="match status" value="1"/>
</dbReference>
<keyword evidence="15" id="KW-0255">Endonuclease</keyword>
<dbReference type="InterPro" id="IPR004036">
    <property type="entry name" value="Endonuclease-III-like_CS2"/>
</dbReference>
<dbReference type="InterPro" id="IPR011257">
    <property type="entry name" value="DNA_glycosylase"/>
</dbReference>
<keyword evidence="9 13" id="KW-0234">DNA repair</keyword>
<dbReference type="STRING" id="679901.Mzhil_2017"/>
<dbReference type="SMART" id="SM00525">
    <property type="entry name" value="FES"/>
    <property type="match status" value="1"/>
</dbReference>
<dbReference type="GO" id="GO:0003677">
    <property type="term" value="F:DNA binding"/>
    <property type="evidence" value="ECO:0007669"/>
    <property type="project" value="UniProtKB-UniRule"/>
</dbReference>
<evidence type="ECO:0000256" key="3">
    <source>
        <dbReference type="ARBA" id="ARBA00022723"/>
    </source>
</evidence>
<evidence type="ECO:0000256" key="13">
    <source>
        <dbReference type="HAMAP-Rule" id="MF_00942"/>
    </source>
</evidence>
<dbReference type="GO" id="GO:0046872">
    <property type="term" value="F:metal ion binding"/>
    <property type="evidence" value="ECO:0007669"/>
    <property type="project" value="UniProtKB-KW"/>
</dbReference>
<dbReference type="FunFam" id="1.10.1670.10:FF:000001">
    <property type="entry name" value="Endonuclease III"/>
    <property type="match status" value="1"/>
</dbReference>
<gene>
    <name evidence="13" type="primary">nth</name>
    <name evidence="15" type="ordered locus">Mzhil_2017</name>
</gene>
<dbReference type="PANTHER" id="PTHR10359">
    <property type="entry name" value="A/G-SPECIFIC ADENINE GLYCOSYLASE/ENDONUCLEASE III"/>
    <property type="match status" value="1"/>
</dbReference>
<proteinExistence type="inferred from homology"/>
<evidence type="ECO:0000256" key="9">
    <source>
        <dbReference type="ARBA" id="ARBA00023204"/>
    </source>
</evidence>
<feature type="binding site" evidence="13">
    <location>
        <position position="209"/>
    </location>
    <ligand>
        <name>[4Fe-4S] cluster</name>
        <dbReference type="ChEBI" id="CHEBI:49883"/>
    </ligand>
</feature>
<dbReference type="Gene3D" id="1.10.1670.10">
    <property type="entry name" value="Helix-hairpin-Helix base-excision DNA repair enzymes (C-terminal)"/>
    <property type="match status" value="1"/>
</dbReference>
<dbReference type="SMART" id="SM00478">
    <property type="entry name" value="ENDO3c"/>
    <property type="match status" value="1"/>
</dbReference>
<evidence type="ECO:0000256" key="5">
    <source>
        <dbReference type="ARBA" id="ARBA00022801"/>
    </source>
</evidence>
<dbReference type="Gene3D" id="1.10.340.30">
    <property type="entry name" value="Hypothetical protein, domain 2"/>
    <property type="match status" value="1"/>
</dbReference>